<dbReference type="Proteomes" id="UP000286415">
    <property type="component" value="Unassembled WGS sequence"/>
</dbReference>
<organism evidence="1 2">
    <name type="scientific">Clonorchis sinensis</name>
    <name type="common">Chinese liver fluke</name>
    <dbReference type="NCBI Taxonomy" id="79923"/>
    <lineage>
        <taxon>Eukaryota</taxon>
        <taxon>Metazoa</taxon>
        <taxon>Spiralia</taxon>
        <taxon>Lophotrochozoa</taxon>
        <taxon>Platyhelminthes</taxon>
        <taxon>Trematoda</taxon>
        <taxon>Digenea</taxon>
        <taxon>Opisthorchiida</taxon>
        <taxon>Opisthorchiata</taxon>
        <taxon>Opisthorchiidae</taxon>
        <taxon>Clonorchis</taxon>
    </lineage>
</organism>
<protein>
    <submittedName>
        <fullName evidence="1">Uncharacterized protein</fullName>
    </submittedName>
</protein>
<dbReference type="EMBL" id="NIRI02000076">
    <property type="protein sequence ID" value="KAG5441793.1"/>
    <property type="molecule type" value="Genomic_DNA"/>
</dbReference>
<dbReference type="InParanoid" id="A0A3R7FNV1"/>
<evidence type="ECO:0000313" key="2">
    <source>
        <dbReference type="Proteomes" id="UP000286415"/>
    </source>
</evidence>
<keyword evidence="2" id="KW-1185">Reference proteome</keyword>
<comment type="caution">
    <text evidence="1">The sequence shown here is derived from an EMBL/GenBank/DDBJ whole genome shotgun (WGS) entry which is preliminary data.</text>
</comment>
<reference evidence="1 2" key="2">
    <citation type="journal article" date="2021" name="Genomics">
        <title>High-quality reference genome for Clonorchis sinensis.</title>
        <authorList>
            <person name="Young N.D."/>
            <person name="Stroehlein A.J."/>
            <person name="Kinkar L."/>
            <person name="Wang T."/>
            <person name="Sohn W.M."/>
            <person name="Chang B.C.H."/>
            <person name="Kaur P."/>
            <person name="Weisz D."/>
            <person name="Dudchenko O."/>
            <person name="Aiden E.L."/>
            <person name="Korhonen P.K."/>
            <person name="Gasser R.B."/>
        </authorList>
    </citation>
    <scope>NUCLEOTIDE SEQUENCE [LARGE SCALE GENOMIC DNA]</scope>
    <source>
        <strain evidence="1">Cs-k2</strain>
    </source>
</reference>
<name>A0A3R7FNV1_CLOSI</name>
<evidence type="ECO:0000313" key="1">
    <source>
        <dbReference type="EMBL" id="KAG5441793.1"/>
    </source>
</evidence>
<accession>A0A3R7FNV1</accession>
<dbReference type="AlphaFoldDB" id="A0A3R7FNV1"/>
<reference evidence="1 2" key="1">
    <citation type="journal article" date="2018" name="Biotechnol. Adv.">
        <title>Improved genomic resources and new bioinformatic workflow for the carcinogenic parasite Clonorchis sinensis: Biotechnological implications.</title>
        <authorList>
            <person name="Wang D."/>
            <person name="Korhonen P.K."/>
            <person name="Gasser R.B."/>
            <person name="Young N.D."/>
        </authorList>
    </citation>
    <scope>NUCLEOTIDE SEQUENCE [LARGE SCALE GENOMIC DNA]</scope>
    <source>
        <strain evidence="1">Cs-k2</strain>
    </source>
</reference>
<proteinExistence type="predicted"/>
<gene>
    <name evidence="1" type="ORF">CSKR_110601</name>
</gene>
<sequence>MPTNPDRVFNAWGFPTQRKDSGMTCEKPVLADSRVKFSGLLSCVNPCAIVPFAFVNRVHGSIRPEAILSVQRTELFPSLVSQSAQAGSSIYGLRYPRQKTHPHDTIDSARLQDSLTRMRPLQGLYKISTHLKISFVFTRDSAESLDYDIFQLNVLHEGRLMFQLARYSRYRSIFS</sequence>